<dbReference type="AlphaFoldDB" id="A0A9W7XZV9"/>
<comment type="caution">
    <text evidence="2">The sequence shown here is derived from an EMBL/GenBank/DDBJ whole genome shotgun (WGS) entry which is preliminary data.</text>
</comment>
<evidence type="ECO:0000313" key="2">
    <source>
        <dbReference type="EMBL" id="KAJ1721444.1"/>
    </source>
</evidence>
<protein>
    <recommendedName>
        <fullName evidence="1">Glutaredoxin-like protein</fullName>
    </recommendedName>
</protein>
<organism evidence="2 3">
    <name type="scientific">Coemansia erecta</name>
    <dbReference type="NCBI Taxonomy" id="147472"/>
    <lineage>
        <taxon>Eukaryota</taxon>
        <taxon>Fungi</taxon>
        <taxon>Fungi incertae sedis</taxon>
        <taxon>Zoopagomycota</taxon>
        <taxon>Kickxellomycotina</taxon>
        <taxon>Kickxellomycetes</taxon>
        <taxon>Kickxellales</taxon>
        <taxon>Kickxellaceae</taxon>
        <taxon>Coemansia</taxon>
    </lineage>
</organism>
<dbReference type="InterPro" id="IPR036249">
    <property type="entry name" value="Thioredoxin-like_sf"/>
</dbReference>
<keyword evidence="1" id="KW-0249">Electron transport</keyword>
<dbReference type="PANTHER" id="PTHR33558">
    <property type="entry name" value="GLUTAREDOXIN-LIKE PROTEIN C5ORF63 HOMOLOG"/>
    <property type="match status" value="1"/>
</dbReference>
<keyword evidence="1" id="KW-0813">Transport</keyword>
<name>A0A9W7XZV9_9FUNG</name>
<dbReference type="OrthoDB" id="429967at2759"/>
<comment type="similarity">
    <text evidence="1">Belongs to the glutaredoxin family.</text>
</comment>
<evidence type="ECO:0000313" key="3">
    <source>
        <dbReference type="Proteomes" id="UP001149813"/>
    </source>
</evidence>
<dbReference type="EMBL" id="JANBOJ010000171">
    <property type="protein sequence ID" value="KAJ1721444.1"/>
    <property type="molecule type" value="Genomic_DNA"/>
</dbReference>
<reference evidence="2" key="1">
    <citation type="submission" date="2022-07" db="EMBL/GenBank/DDBJ databases">
        <title>Phylogenomic reconstructions and comparative analyses of Kickxellomycotina fungi.</title>
        <authorList>
            <person name="Reynolds N.K."/>
            <person name="Stajich J.E."/>
            <person name="Barry K."/>
            <person name="Grigoriev I.V."/>
            <person name="Crous P."/>
            <person name="Smith M.E."/>
        </authorList>
    </citation>
    <scope>NUCLEOTIDE SEQUENCE</scope>
    <source>
        <strain evidence="2">NBRC 32514</strain>
    </source>
</reference>
<dbReference type="Proteomes" id="UP001149813">
    <property type="component" value="Unassembled WGS sequence"/>
</dbReference>
<dbReference type="Pfam" id="PF05768">
    <property type="entry name" value="Glrx-like"/>
    <property type="match status" value="1"/>
</dbReference>
<accession>A0A9W7XZV9</accession>
<dbReference type="InterPro" id="IPR052565">
    <property type="entry name" value="Glutaredoxin-like_YDR286C"/>
</dbReference>
<keyword evidence="3" id="KW-1185">Reference proteome</keyword>
<evidence type="ECO:0000256" key="1">
    <source>
        <dbReference type="RuleBase" id="RU363082"/>
    </source>
</evidence>
<dbReference type="Gene3D" id="3.40.30.10">
    <property type="entry name" value="Glutaredoxin"/>
    <property type="match status" value="1"/>
</dbReference>
<dbReference type="PANTHER" id="PTHR33558:SF1">
    <property type="entry name" value="GLUTAREDOXIN-LIKE PROTEIN C5ORF63 HOMOLOG"/>
    <property type="match status" value="1"/>
</dbReference>
<dbReference type="SUPFAM" id="SSF52833">
    <property type="entry name" value="Thioredoxin-like"/>
    <property type="match status" value="1"/>
</dbReference>
<proteinExistence type="inferred from homology"/>
<dbReference type="InterPro" id="IPR008554">
    <property type="entry name" value="Glutaredoxin-like"/>
</dbReference>
<gene>
    <name evidence="2" type="ORF">LPJ53_004029</name>
</gene>
<sequence>MPKIPTPAPRLMLTMFTHNRCQLCVNAKEALEQVRQRIPFEITEVDIKKPENRRWFDEYKHDVPVIHANDEFLLWHRVNIDDTVAKLQAILDKEEDPSLKQNQ</sequence>